<accession>A0A382KU38</accession>
<dbReference type="AlphaFoldDB" id="A0A382KU38"/>
<sequence>MEFARVYGKQPYTMDQAIYCKLKEHGIETKKAVGLAVSIDKMIRDSFPNCKDTHLTDDEREVI</sequence>
<evidence type="ECO:0000313" key="1">
    <source>
        <dbReference type="EMBL" id="SVC27085.1"/>
    </source>
</evidence>
<organism evidence="1">
    <name type="scientific">marine metagenome</name>
    <dbReference type="NCBI Taxonomy" id="408172"/>
    <lineage>
        <taxon>unclassified sequences</taxon>
        <taxon>metagenomes</taxon>
        <taxon>ecological metagenomes</taxon>
    </lineage>
</organism>
<protein>
    <submittedName>
        <fullName evidence="1">Uncharacterized protein</fullName>
    </submittedName>
</protein>
<dbReference type="EMBL" id="UINC01082376">
    <property type="protein sequence ID" value="SVC27085.1"/>
    <property type="molecule type" value="Genomic_DNA"/>
</dbReference>
<name>A0A382KU38_9ZZZZ</name>
<proteinExistence type="predicted"/>
<gene>
    <name evidence="1" type="ORF">METZ01_LOCUS279939</name>
</gene>
<reference evidence="1" key="1">
    <citation type="submission" date="2018-05" db="EMBL/GenBank/DDBJ databases">
        <authorList>
            <person name="Lanie J.A."/>
            <person name="Ng W.-L."/>
            <person name="Kazmierczak K.M."/>
            <person name="Andrzejewski T.M."/>
            <person name="Davidsen T.M."/>
            <person name="Wayne K.J."/>
            <person name="Tettelin H."/>
            <person name="Glass J.I."/>
            <person name="Rusch D."/>
            <person name="Podicherti R."/>
            <person name="Tsui H.-C.T."/>
            <person name="Winkler M.E."/>
        </authorList>
    </citation>
    <scope>NUCLEOTIDE SEQUENCE</scope>
</reference>